<feature type="compositionally biased region" description="Basic and acidic residues" evidence="1">
    <location>
        <begin position="115"/>
        <end position="128"/>
    </location>
</feature>
<accession>A0A6H5HB27</accession>
<dbReference type="AlphaFoldDB" id="A0A6H5HB27"/>
<name>A0A6H5HB27_9HEMI</name>
<sequence>MVEFQQRAVLPPEHGLLGEALVCAVQEPPVQADKESGRQSVSQMPDRSDGLRPERSSRHFAEIRLKNVEKRWRPPPDPDNPEEDPPPGSAAGGVRVQIAEKETGLEIVEEIDGEEIRGEEIDGEKIDETEVSSEVNPIE</sequence>
<dbReference type="EMBL" id="CADCXU010025676">
    <property type="protein sequence ID" value="CAB0012976.1"/>
    <property type="molecule type" value="Genomic_DNA"/>
</dbReference>
<gene>
    <name evidence="2" type="ORF">NTEN_LOCUS17662</name>
</gene>
<evidence type="ECO:0000313" key="2">
    <source>
        <dbReference type="EMBL" id="CAB0012976.1"/>
    </source>
</evidence>
<protein>
    <submittedName>
        <fullName evidence="2">Uncharacterized protein</fullName>
    </submittedName>
</protein>
<dbReference type="Proteomes" id="UP000479000">
    <property type="component" value="Unassembled WGS sequence"/>
</dbReference>
<evidence type="ECO:0000256" key="1">
    <source>
        <dbReference type="SAM" id="MobiDB-lite"/>
    </source>
</evidence>
<organism evidence="2 3">
    <name type="scientific">Nesidiocoris tenuis</name>
    <dbReference type="NCBI Taxonomy" id="355587"/>
    <lineage>
        <taxon>Eukaryota</taxon>
        <taxon>Metazoa</taxon>
        <taxon>Ecdysozoa</taxon>
        <taxon>Arthropoda</taxon>
        <taxon>Hexapoda</taxon>
        <taxon>Insecta</taxon>
        <taxon>Pterygota</taxon>
        <taxon>Neoptera</taxon>
        <taxon>Paraneoptera</taxon>
        <taxon>Hemiptera</taxon>
        <taxon>Heteroptera</taxon>
        <taxon>Panheteroptera</taxon>
        <taxon>Cimicomorpha</taxon>
        <taxon>Miridae</taxon>
        <taxon>Dicyphina</taxon>
        <taxon>Nesidiocoris</taxon>
    </lineage>
</organism>
<proteinExistence type="predicted"/>
<feature type="compositionally biased region" description="Basic and acidic residues" evidence="1">
    <location>
        <begin position="46"/>
        <end position="76"/>
    </location>
</feature>
<feature type="region of interest" description="Disordered" evidence="1">
    <location>
        <begin position="28"/>
        <end position="93"/>
    </location>
</feature>
<reference evidence="2 3" key="1">
    <citation type="submission" date="2020-02" db="EMBL/GenBank/DDBJ databases">
        <authorList>
            <person name="Ferguson B K."/>
        </authorList>
    </citation>
    <scope>NUCLEOTIDE SEQUENCE [LARGE SCALE GENOMIC DNA]</scope>
</reference>
<feature type="region of interest" description="Disordered" evidence="1">
    <location>
        <begin position="115"/>
        <end position="139"/>
    </location>
</feature>
<keyword evidence="3" id="KW-1185">Reference proteome</keyword>
<evidence type="ECO:0000313" key="3">
    <source>
        <dbReference type="Proteomes" id="UP000479000"/>
    </source>
</evidence>